<feature type="region of interest" description="Disordered" evidence="1">
    <location>
        <begin position="23"/>
        <end position="43"/>
    </location>
</feature>
<dbReference type="AlphaFoldDB" id="A0A2P2QMC7"/>
<reference evidence="2" key="1">
    <citation type="submission" date="2018-02" db="EMBL/GenBank/DDBJ databases">
        <title>Rhizophora mucronata_Transcriptome.</title>
        <authorList>
            <person name="Meera S.P."/>
            <person name="Sreeshan A."/>
            <person name="Augustine A."/>
        </authorList>
    </citation>
    <scope>NUCLEOTIDE SEQUENCE</scope>
    <source>
        <tissue evidence="2">Leaf</tissue>
    </source>
</reference>
<proteinExistence type="predicted"/>
<evidence type="ECO:0000313" key="2">
    <source>
        <dbReference type="EMBL" id="MBX68114.1"/>
    </source>
</evidence>
<name>A0A2P2QMC7_RHIMU</name>
<organism evidence="2">
    <name type="scientific">Rhizophora mucronata</name>
    <name type="common">Asiatic mangrove</name>
    <dbReference type="NCBI Taxonomy" id="61149"/>
    <lineage>
        <taxon>Eukaryota</taxon>
        <taxon>Viridiplantae</taxon>
        <taxon>Streptophyta</taxon>
        <taxon>Embryophyta</taxon>
        <taxon>Tracheophyta</taxon>
        <taxon>Spermatophyta</taxon>
        <taxon>Magnoliopsida</taxon>
        <taxon>eudicotyledons</taxon>
        <taxon>Gunneridae</taxon>
        <taxon>Pentapetalae</taxon>
        <taxon>rosids</taxon>
        <taxon>fabids</taxon>
        <taxon>Malpighiales</taxon>
        <taxon>Rhizophoraceae</taxon>
        <taxon>Rhizophora</taxon>
    </lineage>
</organism>
<evidence type="ECO:0000256" key="1">
    <source>
        <dbReference type="SAM" id="MobiDB-lite"/>
    </source>
</evidence>
<protein>
    <submittedName>
        <fullName evidence="2">Uncharacterized protein</fullName>
    </submittedName>
</protein>
<sequence length="43" mass="4979">MEAEKVISSYILSTSKMVLQERTPKTLLRRPAADNTTRRFPEL</sequence>
<accession>A0A2P2QMC7</accession>
<dbReference type="EMBL" id="GGEC01087630">
    <property type="protein sequence ID" value="MBX68114.1"/>
    <property type="molecule type" value="Transcribed_RNA"/>
</dbReference>